<dbReference type="OrthoDB" id="9815244at2"/>
<evidence type="ECO:0000313" key="6">
    <source>
        <dbReference type="Proteomes" id="UP000201169"/>
    </source>
</evidence>
<dbReference type="Pfam" id="PF10531">
    <property type="entry name" value="SLBB"/>
    <property type="match status" value="1"/>
</dbReference>
<dbReference type="EMBL" id="CP022347">
    <property type="protein sequence ID" value="ASQ30050.1"/>
    <property type="molecule type" value="Genomic_DNA"/>
</dbReference>
<dbReference type="PANTHER" id="PTHR33619">
    <property type="entry name" value="POLYSACCHARIDE EXPORT PROTEIN GFCE-RELATED"/>
    <property type="match status" value="1"/>
</dbReference>
<accession>A0A222MWP7</accession>
<protein>
    <submittedName>
        <fullName evidence="5">Capsular polysaccharide export system, periplasmic protein</fullName>
    </submittedName>
</protein>
<dbReference type="PANTHER" id="PTHR33619:SF3">
    <property type="entry name" value="POLYSACCHARIDE EXPORT PROTEIN GFCE-RELATED"/>
    <property type="match status" value="1"/>
</dbReference>
<reference evidence="5 6" key="1">
    <citation type="submission" date="2017-07" db="EMBL/GenBank/DDBJ databases">
        <title>Analysis of two Campylobacter avium genomes and identification of a novel hippuricase gene.</title>
        <authorList>
            <person name="Miller W.G."/>
            <person name="Chapman M.H."/>
            <person name="Yee E."/>
            <person name="Revez J."/>
            <person name="Bono J.L."/>
            <person name="Rossi M."/>
        </authorList>
    </citation>
    <scope>NUCLEOTIDE SEQUENCE [LARGE SCALE GENOMIC DNA]</scope>
    <source>
        <strain evidence="5 6">LMG 24591</strain>
    </source>
</reference>
<feature type="signal peptide" evidence="2">
    <location>
        <begin position="1"/>
        <end position="27"/>
    </location>
</feature>
<dbReference type="KEGG" id="cavi:CAV_0382"/>
<dbReference type="Gene3D" id="3.10.560.10">
    <property type="entry name" value="Outer membrane lipoprotein wza domain like"/>
    <property type="match status" value="2"/>
</dbReference>
<evidence type="ECO:0000256" key="2">
    <source>
        <dbReference type="SAM" id="SignalP"/>
    </source>
</evidence>
<dbReference type="InterPro" id="IPR019554">
    <property type="entry name" value="Soluble_ligand-bd"/>
</dbReference>
<evidence type="ECO:0000259" key="3">
    <source>
        <dbReference type="Pfam" id="PF02563"/>
    </source>
</evidence>
<feature type="chain" id="PRO_5012329919" evidence="2">
    <location>
        <begin position="28"/>
        <end position="557"/>
    </location>
</feature>
<gene>
    <name evidence="5" type="primary">kpsD</name>
    <name evidence="5" type="ORF">CAV_0382</name>
</gene>
<keyword evidence="1 2" id="KW-0732">Signal</keyword>
<dbReference type="InterPro" id="IPR003715">
    <property type="entry name" value="Poly_export_N"/>
</dbReference>
<keyword evidence="6" id="KW-1185">Reference proteome</keyword>
<dbReference type="AlphaFoldDB" id="A0A222MWP7"/>
<feature type="domain" description="Polysaccharide export protein N-terminal" evidence="3">
    <location>
        <begin position="78"/>
        <end position="147"/>
    </location>
</feature>
<dbReference type="Proteomes" id="UP000201169">
    <property type="component" value="Chromosome"/>
</dbReference>
<dbReference type="GO" id="GO:0015159">
    <property type="term" value="F:polysaccharide transmembrane transporter activity"/>
    <property type="evidence" value="ECO:0007669"/>
    <property type="project" value="InterPro"/>
</dbReference>
<evidence type="ECO:0000256" key="1">
    <source>
        <dbReference type="ARBA" id="ARBA00022729"/>
    </source>
</evidence>
<feature type="domain" description="Soluble ligand binding" evidence="4">
    <location>
        <begin position="159"/>
        <end position="204"/>
    </location>
</feature>
<dbReference type="InterPro" id="IPR049712">
    <property type="entry name" value="Poly_export"/>
</dbReference>
<evidence type="ECO:0000313" key="5">
    <source>
        <dbReference type="EMBL" id="ASQ30050.1"/>
    </source>
</evidence>
<proteinExistence type="predicted"/>
<sequence>MKRILLLILPFLLYAVDVSNIAGSTSAAVLLEDSNSTAQNSTQSTSNQDISKQSPKITAFGSHLFSGNFTQSTQHIYNPDYKIAVADVISLKIWGAVSYESNLVVDSQGNIFVPQVGAIKVLGVKNSELLSVIQASVSKIYKDNVYVYADMNAYQNVSVFVTGSVNSPGLYKGLSSDSVVQYIDKAGGINLDYGSFRYIQILRDNKILANIDLYDFLLKGKLSLLAFRTGDVILVSSLKSYVSASGDVQKPFRFELKDEALSLQDLAILAGAKPIVTNAIVKSYANNHIVDIKSYSKKDFASVMLKSADEVEFRPDYNANDVNIRIEGEHSGAHFMVVRKGSTLDEVVSRIVTNAQSDITSVQVFRKSVALTQKQLIDAQLKELETLALTAPSVNSEGAAIRANQAKTILDFIQRAKQVQPKGQIIIDSVKAYKSVVLEEGDTIVVPSKNNLVVVQGEVSLPGSFVYMPSKKLDYYINLAGDYSDRADTSKVLVINSNGKATKYNQGFLSFAPEVKAGDSILVLPKVDSQGLQITSMLVNILYQVAIATNVVLNINR</sequence>
<name>A0A222MWP7_9BACT</name>
<dbReference type="Gene3D" id="3.30.1950.10">
    <property type="entry name" value="wza like domain"/>
    <property type="match status" value="1"/>
</dbReference>
<organism evidence="5 6">
    <name type="scientific">Campylobacter avium LMG 24591</name>
    <dbReference type="NCBI Taxonomy" id="522484"/>
    <lineage>
        <taxon>Bacteria</taxon>
        <taxon>Pseudomonadati</taxon>
        <taxon>Campylobacterota</taxon>
        <taxon>Epsilonproteobacteria</taxon>
        <taxon>Campylobacterales</taxon>
        <taxon>Campylobacteraceae</taxon>
        <taxon>Campylobacter</taxon>
    </lineage>
</organism>
<evidence type="ECO:0000259" key="4">
    <source>
        <dbReference type="Pfam" id="PF10531"/>
    </source>
</evidence>
<dbReference type="Pfam" id="PF02563">
    <property type="entry name" value="Poly_export"/>
    <property type="match status" value="1"/>
</dbReference>
<dbReference type="RefSeq" id="WP_094324836.1">
    <property type="nucleotide sequence ID" value="NZ_CP022347.1"/>
</dbReference>